<sequence length="318" mass="32789">MGRAAIAIHGGAGAIARSALSAEQEQRYLRALSEIVASGQRILAAGGSALDAVTEAVRLLEECPLFNAGKGSVFTHQGTHELDACIMDGRTQDAGAVAGVAHIRNPILAARAVLEHSPHVLLCGSGAEQFAQEQGLAPVAADFFSTDERWQQLERARASQQTLLDHDGAAQGSAPLDADRKLGTVGAVACDSAGNLAAATSTGGMTNKRVGRIGDSPLPGAGCFSNRRVAVSCTGTGEVFIRILAAGDVAALMEYGGLSLQQACEQVIFDKIPTLGGSGGLIAVDAEGNIALPFNTEGMYRGYGYADQEPVVAIYRQA</sequence>
<dbReference type="FunFam" id="3.60.20.30:FF:000001">
    <property type="entry name" value="Isoaspartyl peptidase/L-asparaginase"/>
    <property type="match status" value="1"/>
</dbReference>
<proteinExistence type="predicted"/>
<dbReference type="KEGG" id="palh:B1H58_00500"/>
<dbReference type="GO" id="GO:0016811">
    <property type="term" value="F:hydrolase activity, acting on carbon-nitrogen (but not peptide) bonds, in linear amides"/>
    <property type="evidence" value="ECO:0007669"/>
    <property type="project" value="UniProtKB-ARBA"/>
</dbReference>
<accession>A0A1W6BAT0</accession>
<feature type="binding site" evidence="6">
    <location>
        <begin position="234"/>
        <end position="237"/>
    </location>
    <ligand>
        <name>substrate</name>
    </ligand>
</feature>
<keyword evidence="2" id="KW-0378">Hydrolase</keyword>
<evidence type="ECO:0000256" key="5">
    <source>
        <dbReference type="PIRSR" id="PIRSR600246-1"/>
    </source>
</evidence>
<protein>
    <recommendedName>
        <fullName evidence="4">Isoaspartyl peptidase</fullName>
    </recommendedName>
</protein>
<dbReference type="PANTHER" id="PTHR10188">
    <property type="entry name" value="L-ASPARAGINASE"/>
    <property type="match status" value="1"/>
</dbReference>
<evidence type="ECO:0000313" key="9">
    <source>
        <dbReference type="Proteomes" id="UP000192900"/>
    </source>
</evidence>
<dbReference type="GO" id="GO:0008233">
    <property type="term" value="F:peptidase activity"/>
    <property type="evidence" value="ECO:0007669"/>
    <property type="project" value="UniProtKB-KW"/>
</dbReference>
<dbReference type="OrthoDB" id="9780217at2"/>
<evidence type="ECO:0000256" key="2">
    <source>
        <dbReference type="ARBA" id="ARBA00022801"/>
    </source>
</evidence>
<dbReference type="Gene3D" id="3.60.20.30">
    <property type="entry name" value="(Glycosyl)asparaginase"/>
    <property type="match status" value="1"/>
</dbReference>
<dbReference type="Pfam" id="PF01112">
    <property type="entry name" value="Asparaginase_2"/>
    <property type="match status" value="1"/>
</dbReference>
<feature type="binding site" evidence="6">
    <location>
        <begin position="212"/>
        <end position="215"/>
    </location>
    <ligand>
        <name>substrate</name>
    </ligand>
</feature>
<reference evidence="8 9" key="1">
    <citation type="submission" date="2017-02" db="EMBL/GenBank/DDBJ databases">
        <title>Complete genome sequence of the drought resistance-promoting endophyte Pantoea alhagi LTYR-11Z.</title>
        <authorList>
            <person name="Zhang L."/>
        </authorList>
    </citation>
    <scope>NUCLEOTIDE SEQUENCE [LARGE SCALE GENOMIC DNA]</scope>
    <source>
        <strain evidence="8 9">LTYR-11Z</strain>
    </source>
</reference>
<dbReference type="PANTHER" id="PTHR10188:SF6">
    <property type="entry name" value="N(4)-(BETA-N-ACETYLGLUCOSAMINYL)-L-ASPARAGINASE"/>
    <property type="match status" value="1"/>
</dbReference>
<dbReference type="InterPro" id="IPR000246">
    <property type="entry name" value="Peptidase_T2"/>
</dbReference>
<evidence type="ECO:0000256" key="7">
    <source>
        <dbReference type="PIRSR" id="PIRSR600246-3"/>
    </source>
</evidence>
<dbReference type="InterPro" id="IPR029055">
    <property type="entry name" value="Ntn_hydrolases_N"/>
</dbReference>
<feature type="site" description="Cleavage; by autolysis" evidence="7">
    <location>
        <begin position="183"/>
        <end position="184"/>
    </location>
</feature>
<dbReference type="GO" id="GO:0006508">
    <property type="term" value="P:proteolysis"/>
    <property type="evidence" value="ECO:0007669"/>
    <property type="project" value="UniProtKB-KW"/>
</dbReference>
<name>A0A1W6BAT0_9GAMM</name>
<dbReference type="STRING" id="1891675.B1H58_00500"/>
<dbReference type="SUPFAM" id="SSF56235">
    <property type="entry name" value="N-terminal nucleophile aminohydrolases (Ntn hydrolases)"/>
    <property type="match status" value="1"/>
</dbReference>
<dbReference type="CDD" id="cd04701">
    <property type="entry name" value="Asparaginase_2"/>
    <property type="match status" value="1"/>
</dbReference>
<dbReference type="Proteomes" id="UP000192900">
    <property type="component" value="Chromosome"/>
</dbReference>
<keyword evidence="3" id="KW-0068">Autocatalytic cleavage</keyword>
<keyword evidence="9" id="KW-1185">Reference proteome</keyword>
<evidence type="ECO:0000256" key="1">
    <source>
        <dbReference type="ARBA" id="ARBA00022670"/>
    </source>
</evidence>
<dbReference type="AlphaFoldDB" id="A0A1W6BAT0"/>
<evidence type="ECO:0000256" key="3">
    <source>
        <dbReference type="ARBA" id="ARBA00022813"/>
    </source>
</evidence>
<evidence type="ECO:0000256" key="6">
    <source>
        <dbReference type="PIRSR" id="PIRSR600246-2"/>
    </source>
</evidence>
<gene>
    <name evidence="8" type="ORF">B1H58_00500</name>
</gene>
<dbReference type="EMBL" id="CP019706">
    <property type="protein sequence ID" value="ARJ44161.1"/>
    <property type="molecule type" value="Genomic_DNA"/>
</dbReference>
<evidence type="ECO:0000256" key="4">
    <source>
        <dbReference type="ARBA" id="ARBA00069124"/>
    </source>
</evidence>
<organism evidence="8 9">
    <name type="scientific">Pantoea alhagi</name>
    <dbReference type="NCBI Taxonomy" id="1891675"/>
    <lineage>
        <taxon>Bacteria</taxon>
        <taxon>Pseudomonadati</taxon>
        <taxon>Pseudomonadota</taxon>
        <taxon>Gammaproteobacteria</taxon>
        <taxon>Enterobacterales</taxon>
        <taxon>Erwiniaceae</taxon>
        <taxon>Pantoea</taxon>
    </lineage>
</organism>
<feature type="active site" description="Nucleophile" evidence="5">
    <location>
        <position position="184"/>
    </location>
</feature>
<evidence type="ECO:0000313" key="8">
    <source>
        <dbReference type="EMBL" id="ARJ44161.1"/>
    </source>
</evidence>
<keyword evidence="1" id="KW-0645">Protease</keyword>
<dbReference type="RefSeq" id="WP_085072198.1">
    <property type="nucleotide sequence ID" value="NZ_CP019706.1"/>
</dbReference>